<sequence>MASVDFWYEFASTYSYLAAERIETVAAEAGVTVRWRPFLLGPIFAAQGWTSSPFNLYPAKGANMWRDLERIAAGMGLPFGRPDPFPQNGLLAARLALIGADEGWIAPFSRAVFRLEFAAGRDISDQDELVEVLAALGLDGVALVDRANADKDVKARLRAETEAAAAAGLYGAPSFVTEDGELFWGNDRLEQAIDWARNGRLTTSVAAPETRP</sequence>
<feature type="domain" description="DSBA-like thioredoxin" evidence="3">
    <location>
        <begin position="4"/>
        <end position="191"/>
    </location>
</feature>
<dbReference type="GO" id="GO:0004364">
    <property type="term" value="F:glutathione transferase activity"/>
    <property type="evidence" value="ECO:0007669"/>
    <property type="project" value="TreeGrafter"/>
</dbReference>
<dbReference type="EMBL" id="CP158568">
    <property type="protein sequence ID" value="XBY44272.1"/>
    <property type="molecule type" value="Genomic_DNA"/>
</dbReference>
<dbReference type="AlphaFoldDB" id="A0AAU7XA13"/>
<dbReference type="Pfam" id="PF01323">
    <property type="entry name" value="DSBA"/>
    <property type="match status" value="1"/>
</dbReference>
<protein>
    <recommendedName>
        <fullName evidence="1">2-hydroxychromene-2-carboxylate isomerase</fullName>
        <ecNumber evidence="1">5.99.1.4</ecNumber>
    </recommendedName>
</protein>
<comment type="similarity">
    <text evidence="1">Belongs to the GST superfamily. NadH family.</text>
</comment>
<evidence type="ECO:0000256" key="2">
    <source>
        <dbReference type="PIRSR" id="PIRSR006386-1"/>
    </source>
</evidence>
<gene>
    <name evidence="4" type="ORF">ABS361_19930</name>
</gene>
<dbReference type="GO" id="GO:0004602">
    <property type="term" value="F:glutathione peroxidase activity"/>
    <property type="evidence" value="ECO:0007669"/>
    <property type="project" value="TreeGrafter"/>
</dbReference>
<dbReference type="KEGG" id="mflg:ABS361_19930"/>
<feature type="active site" description="Nucleophile" evidence="2">
    <location>
        <position position="12"/>
    </location>
</feature>
<reference evidence="4" key="1">
    <citation type="submission" date="2024-06" db="EMBL/GenBank/DDBJ databases">
        <title>Methylostella associata gen. nov., sp. nov., a novel Ancalomicrobiaceae-affiliated facultatively methylotrophic bacteria that feed on methanotrophs of the genus Methylococcus.</title>
        <authorList>
            <person name="Saltykova V."/>
            <person name="Danilova O.V."/>
            <person name="Oshkin I.Y."/>
            <person name="Belova S.E."/>
            <person name="Pimenov N.V."/>
            <person name="Dedysh S.N."/>
        </authorList>
    </citation>
    <scope>NUCLEOTIDE SEQUENCE</scope>
    <source>
        <strain evidence="4">S20</strain>
    </source>
</reference>
<comment type="catalytic activity">
    <reaction evidence="1">
        <text>2-hydroxychromene-2-carboxylate = (3E)-4-(2-hydroxyphenyl)-2-oxobut-3-enoate</text>
        <dbReference type="Rhea" id="RHEA:27401"/>
        <dbReference type="ChEBI" id="CHEBI:59350"/>
        <dbReference type="ChEBI" id="CHEBI:59353"/>
        <dbReference type="EC" id="5.99.1.4"/>
    </reaction>
</comment>
<evidence type="ECO:0000259" key="3">
    <source>
        <dbReference type="Pfam" id="PF01323"/>
    </source>
</evidence>
<dbReference type="InterPro" id="IPR014440">
    <property type="entry name" value="HCCAis_GSTk"/>
</dbReference>
<dbReference type="GO" id="GO:1901170">
    <property type="term" value="P:naphthalene catabolic process"/>
    <property type="evidence" value="ECO:0007669"/>
    <property type="project" value="InterPro"/>
</dbReference>
<dbReference type="PIRSF" id="PIRSF006386">
    <property type="entry name" value="HCCAis_GSTk"/>
    <property type="match status" value="1"/>
</dbReference>
<dbReference type="PANTHER" id="PTHR42943">
    <property type="entry name" value="GLUTATHIONE S-TRANSFERASE KAPPA"/>
    <property type="match status" value="1"/>
</dbReference>
<dbReference type="InterPro" id="IPR001853">
    <property type="entry name" value="DSBA-like_thioredoxin_dom"/>
</dbReference>
<dbReference type="InterPro" id="IPR036249">
    <property type="entry name" value="Thioredoxin-like_sf"/>
</dbReference>
<accession>A0AAU7XA13</accession>
<name>A0AAU7XA13_9HYPH</name>
<dbReference type="CDD" id="cd03022">
    <property type="entry name" value="DsbA_HCCA_Iso"/>
    <property type="match status" value="1"/>
</dbReference>
<evidence type="ECO:0000256" key="1">
    <source>
        <dbReference type="PIRNR" id="PIRNR006386"/>
    </source>
</evidence>
<keyword evidence="1 4" id="KW-0413">Isomerase</keyword>
<dbReference type="InterPro" id="IPR051924">
    <property type="entry name" value="GST_Kappa/NadH"/>
</dbReference>
<organism evidence="4">
    <name type="scientific">Methyloraptor flagellatus</name>
    <dbReference type="NCBI Taxonomy" id="3162530"/>
    <lineage>
        <taxon>Bacteria</taxon>
        <taxon>Pseudomonadati</taxon>
        <taxon>Pseudomonadota</taxon>
        <taxon>Alphaproteobacteria</taxon>
        <taxon>Hyphomicrobiales</taxon>
        <taxon>Ancalomicrobiaceae</taxon>
        <taxon>Methyloraptor</taxon>
    </lineage>
</organism>
<dbReference type="GO" id="GO:0006749">
    <property type="term" value="P:glutathione metabolic process"/>
    <property type="evidence" value="ECO:0007669"/>
    <property type="project" value="TreeGrafter"/>
</dbReference>
<dbReference type="SUPFAM" id="SSF52833">
    <property type="entry name" value="Thioredoxin-like"/>
    <property type="match status" value="1"/>
</dbReference>
<evidence type="ECO:0000313" key="4">
    <source>
        <dbReference type="EMBL" id="XBY44272.1"/>
    </source>
</evidence>
<dbReference type="Gene3D" id="3.40.30.10">
    <property type="entry name" value="Glutaredoxin"/>
    <property type="match status" value="1"/>
</dbReference>
<dbReference type="InterPro" id="IPR044087">
    <property type="entry name" value="NahD-like"/>
</dbReference>
<dbReference type="RefSeq" id="WP_407049364.1">
    <property type="nucleotide sequence ID" value="NZ_CP158568.1"/>
</dbReference>
<proteinExistence type="inferred from homology"/>
<dbReference type="GO" id="GO:0018845">
    <property type="term" value="F:2-hydroxychromene-2-carboxylate isomerase activity"/>
    <property type="evidence" value="ECO:0007669"/>
    <property type="project" value="UniProtKB-UniRule"/>
</dbReference>
<dbReference type="EC" id="5.99.1.4" evidence="1"/>
<dbReference type="PANTHER" id="PTHR42943:SF2">
    <property type="entry name" value="GLUTATHIONE S-TRANSFERASE KAPPA 1"/>
    <property type="match status" value="1"/>
</dbReference>